<name>A0ACC1LHF2_9FUNG</name>
<dbReference type="Proteomes" id="UP001140087">
    <property type="component" value="Unassembled WGS sequence"/>
</dbReference>
<gene>
    <name evidence="1" type="primary">ERG11</name>
    <name evidence="1" type="ORF">H4R21_000136</name>
</gene>
<sequence>MGYAHGAWESYRAFMAESPVVGAISTVLLVVSLAVSWAHFEQVLSRNPSEPPLVRYYVPFIGSMVEFGINPIEFIRKHQRQHGNFFTFLMFGRRMTVCVDIDGNDFVFNAKHACVTAEDAYNSLTKPVFGEGVVYDVPNAVLMEQKRMVKAGLSIENFREYIPIFVQEVNQYVDKHWTQGEGTVDLLQSISEMIILTASHTLLGPEIRSKMYEGVADLYHTLDSCFTPIHFLFEWLPLPSYYASDKAHAKLDQIFGAVIAERRKHRGEKHTDMLDALMESRYKTGELMSDKHIGNMLIALLMAGQHTSAATTTWTLLNLAARPDVVDEARSEVAARMGREIPAAADLPVPDYEDVKAFDVLDSAVRETLRIRSPLVQVMRKVVKPIAVPNTDYVIPAGNYLLASPIISATDEKYYAGAEDWVPSRWSGRDDDAEDKATTDYGFGATTTSARSPTLPFGAGRHRCIGEQFAYLQIKTILYVLLSRFEFSLDPKRGMPGRNFNSMVVLPEGPVLCRYKRRGSSAGAA</sequence>
<dbReference type="EC" id="1.14.14.154" evidence="1"/>
<accession>A0ACC1LHF2</accession>
<proteinExistence type="predicted"/>
<keyword evidence="2" id="KW-1185">Reference proteome</keyword>
<comment type="caution">
    <text evidence="1">The sequence shown here is derived from an EMBL/GenBank/DDBJ whole genome shotgun (WGS) entry which is preliminary data.</text>
</comment>
<evidence type="ECO:0000313" key="2">
    <source>
        <dbReference type="Proteomes" id="UP001140087"/>
    </source>
</evidence>
<dbReference type="EMBL" id="JANBUN010000008">
    <property type="protein sequence ID" value="KAJ2808251.1"/>
    <property type="molecule type" value="Genomic_DNA"/>
</dbReference>
<reference evidence="1" key="1">
    <citation type="submission" date="2022-07" db="EMBL/GenBank/DDBJ databases">
        <title>Phylogenomic reconstructions and comparative analyses of Kickxellomycotina fungi.</title>
        <authorList>
            <person name="Reynolds N.K."/>
            <person name="Stajich J.E."/>
            <person name="Barry K."/>
            <person name="Grigoriev I.V."/>
            <person name="Crous P."/>
            <person name="Smith M.E."/>
        </authorList>
    </citation>
    <scope>NUCLEOTIDE SEQUENCE</scope>
    <source>
        <strain evidence="1">BCRC 34780</strain>
    </source>
</reference>
<protein>
    <submittedName>
        <fullName evidence="1">Lanosterol 14-alpha-demethylase</fullName>
        <ecNumber evidence="1">1.14.14.154</ecNumber>
    </submittedName>
</protein>
<organism evidence="1 2">
    <name type="scientific">Coemansia helicoidea</name>
    <dbReference type="NCBI Taxonomy" id="1286919"/>
    <lineage>
        <taxon>Eukaryota</taxon>
        <taxon>Fungi</taxon>
        <taxon>Fungi incertae sedis</taxon>
        <taxon>Zoopagomycota</taxon>
        <taxon>Kickxellomycotina</taxon>
        <taxon>Kickxellomycetes</taxon>
        <taxon>Kickxellales</taxon>
        <taxon>Kickxellaceae</taxon>
        <taxon>Coemansia</taxon>
    </lineage>
</organism>
<evidence type="ECO:0000313" key="1">
    <source>
        <dbReference type="EMBL" id="KAJ2808251.1"/>
    </source>
</evidence>
<keyword evidence="1" id="KW-0560">Oxidoreductase</keyword>